<feature type="transmembrane region" description="Helical" evidence="1">
    <location>
        <begin position="107"/>
        <end position="131"/>
    </location>
</feature>
<dbReference type="EMBL" id="RJAI01000012">
    <property type="protein sequence ID" value="RNF92688.1"/>
    <property type="molecule type" value="Genomic_DNA"/>
</dbReference>
<keyword evidence="1" id="KW-1133">Transmembrane helix</keyword>
<dbReference type="Proteomes" id="UP000278162">
    <property type="component" value="Unassembled WGS sequence"/>
</dbReference>
<protein>
    <submittedName>
        <fullName evidence="2">Uncharacterized protein</fullName>
    </submittedName>
</protein>
<evidence type="ECO:0000313" key="3">
    <source>
        <dbReference type="EMBL" id="RNF92688.1"/>
    </source>
</evidence>
<name>A0A1W6QYN0_PSEPU</name>
<sequence length="137" mass="14318">MSVGNEGLISVGTALVAVVAAGCTHGVLQLLPEVSFAAHSWMMIGVLIAVGILGAGLWCEIQPDNFGMISAIAVTPLAVAAFWGGLWPAMTEWGAIGLAFPGQTPPVAWWASSAVKWLGLAAILGGGYYWLYRRSFN</sequence>
<proteinExistence type="predicted"/>
<accession>A0A1W6QYN0</accession>
<feature type="transmembrane region" description="Helical" evidence="1">
    <location>
        <begin position="66"/>
        <end position="87"/>
    </location>
</feature>
<feature type="transmembrane region" description="Helical" evidence="1">
    <location>
        <begin position="7"/>
        <end position="28"/>
    </location>
</feature>
<geneLocation type="plasmid" evidence="2">
    <name>p12969-2</name>
</geneLocation>
<dbReference type="EMBL" id="KY270855">
    <property type="protein sequence ID" value="ARO46371.1"/>
    <property type="molecule type" value="Genomic_DNA"/>
</dbReference>
<evidence type="ECO:0000313" key="4">
    <source>
        <dbReference type="Proteomes" id="UP000278162"/>
    </source>
</evidence>
<keyword evidence="1" id="KW-0472">Membrane</keyword>
<evidence type="ECO:0000256" key="1">
    <source>
        <dbReference type="SAM" id="Phobius"/>
    </source>
</evidence>
<keyword evidence="2" id="KW-0614">Plasmid</keyword>
<gene>
    <name evidence="3" type="ORF">EFK07_06220</name>
</gene>
<feature type="transmembrane region" description="Helical" evidence="1">
    <location>
        <begin position="40"/>
        <end position="59"/>
    </location>
</feature>
<reference evidence="3 4" key="2">
    <citation type="submission" date="2018-10" db="EMBL/GenBank/DDBJ databases">
        <title>An outbreak of IMP-63 producing strain in France.</title>
        <authorList>
            <person name="Bour M."/>
            <person name="Liapis E."/>
            <person name="Plesiat P."/>
        </authorList>
    </citation>
    <scope>NUCLEOTIDE SEQUENCE [LARGE SCALE GENOMIC DNA]</scope>
    <source>
        <strain evidence="3 4">12917</strain>
    </source>
</reference>
<reference evidence="2" key="1">
    <citation type="submission" date="2016-11" db="EMBL/GenBank/DDBJ databases">
        <title>The novel Pseudomonas putida plasmid p12969-2 harbors an In127-carrying multidrug-resistant region.</title>
        <authorList>
            <person name="Xu Y."/>
            <person name="Niu Y."/>
            <person name="Sun F."/>
            <person name="Yang Y."/>
            <person name="Luo W."/>
            <person name="Wang Z."/>
        </authorList>
    </citation>
    <scope>NUCLEOTIDE SEQUENCE</scope>
    <source>
        <strain evidence="2">12969</strain>
        <plasmid evidence="2">p12969-2</plasmid>
    </source>
</reference>
<dbReference type="RefSeq" id="WP_054912919.1">
    <property type="nucleotide sequence ID" value="NZ_KY270855.1"/>
</dbReference>
<organism evidence="2">
    <name type="scientific">Pseudomonas putida</name>
    <name type="common">Arthrobacter siderocapsulatus</name>
    <dbReference type="NCBI Taxonomy" id="303"/>
    <lineage>
        <taxon>Bacteria</taxon>
        <taxon>Pseudomonadati</taxon>
        <taxon>Pseudomonadota</taxon>
        <taxon>Gammaproteobacteria</taxon>
        <taxon>Pseudomonadales</taxon>
        <taxon>Pseudomonadaceae</taxon>
        <taxon>Pseudomonas</taxon>
    </lineage>
</organism>
<dbReference type="AlphaFoldDB" id="A0A1W6QYN0"/>
<keyword evidence="1" id="KW-0812">Transmembrane</keyword>
<evidence type="ECO:0000313" key="2">
    <source>
        <dbReference type="EMBL" id="ARO46371.1"/>
    </source>
</evidence>